<sequence>MLTFNRDPQPATISSPPTTTNAVIQQFNSELEEEWVVGEQQVTTQGARVYSRRYHEIRFNETDLVRLDMVSLGQYSRVYEADHYYRLIRPFYEDVYSSSVSNPYNMGPPSDSDFLQWQKRINTYRQEKHYRPKCVDTLVWRRPADWPSLGEGLDAGGNPIEVPTQEQGTFPTTPYVLPLVNAGKRVAARVVVDPPVSHTVEILQTPDGPAQVVSGIFLLHWPIIRIKLLELLLEAPCTVTVEFWGEYLFSRFSPEINHSGESDILQHPVGSSLETRLLPPNRSSMPQNFWNNGGDTAPLVDNYWARQGNGSWTS</sequence>
<protein>
    <submittedName>
        <fullName evidence="1">Uncharacterized protein</fullName>
    </submittedName>
</protein>
<reference evidence="1" key="1">
    <citation type="submission" date="2020-07" db="EMBL/GenBank/DDBJ databases">
        <title>Dissolved microcystin release linked to lysis of a Microcystis spp. bloom in Lake Erie (USA) attributed to a novel cyanophage.</title>
        <authorList>
            <person name="McKindles K.M."/>
            <person name="Manes M.A."/>
            <person name="DeMarco J.R."/>
            <person name="McClure A."/>
            <person name="McKay R.M."/>
            <person name="Davis T.W."/>
            <person name="Bullerjahn G.S."/>
        </authorList>
    </citation>
    <scope>NUCLEOTIDE SEQUENCE</scope>
</reference>
<evidence type="ECO:0000313" key="1">
    <source>
        <dbReference type="EMBL" id="QNL31433.1"/>
    </source>
</evidence>
<proteinExistence type="predicted"/>
<organism evidence="1">
    <name type="scientific">Bacteriophage sp</name>
    <dbReference type="NCBI Taxonomy" id="38018"/>
    <lineage>
        <taxon>Viruses</taxon>
    </lineage>
</organism>
<dbReference type="EMBL" id="MT840185">
    <property type="protein sequence ID" value="QNL31433.1"/>
    <property type="molecule type" value="Genomic_DNA"/>
</dbReference>
<accession>A0A7G9A3W0</accession>
<name>A0A7G9A3W0_9VIRU</name>